<name>A0ABS0NHA7_9ACTN</name>
<accession>A0ABS0NHA7</accession>
<reference evidence="1 2" key="1">
    <citation type="submission" date="2020-09" db="EMBL/GenBank/DDBJ databases">
        <title>Biosynthesis of the nuclear factor of activated T cells inhibitor NFAT-133 and its congeners in Streptomyces pactum.</title>
        <authorList>
            <person name="Zhou W."/>
            <person name="Posri P."/>
            <person name="Abugrain M.E."/>
            <person name="Weisberg A.J."/>
            <person name="Chang J.H."/>
            <person name="Mahmud T."/>
        </authorList>
    </citation>
    <scope>NUCLEOTIDE SEQUENCE [LARGE SCALE GENOMIC DNA]</scope>
    <source>
        <strain evidence="1 2">ATCC 27456</strain>
    </source>
</reference>
<protein>
    <recommendedName>
        <fullName evidence="3">MarR family transcriptional regulator</fullName>
    </recommendedName>
</protein>
<evidence type="ECO:0000313" key="2">
    <source>
        <dbReference type="Proteomes" id="UP000807371"/>
    </source>
</evidence>
<sequence>MDFRITAEEQNLLFLIVGHLDEGNAPTVEELTRDTGGDVTREVASLRSKGWILVRRVDDRLTVIGLSPMAVTALSNLRYGRRALPGRRRRTGAAPAAPPLVRCHGRRGGVRVASAAMTCKDSRDVSGSH</sequence>
<evidence type="ECO:0000313" key="1">
    <source>
        <dbReference type="EMBL" id="MBH5334570.1"/>
    </source>
</evidence>
<organism evidence="1 2">
    <name type="scientific">Streptomyces pactum</name>
    <dbReference type="NCBI Taxonomy" id="68249"/>
    <lineage>
        <taxon>Bacteria</taxon>
        <taxon>Bacillati</taxon>
        <taxon>Actinomycetota</taxon>
        <taxon>Actinomycetes</taxon>
        <taxon>Kitasatosporales</taxon>
        <taxon>Streptomycetaceae</taxon>
        <taxon>Streptomyces</taxon>
    </lineage>
</organism>
<dbReference type="EMBL" id="JACYXC010000001">
    <property type="protein sequence ID" value="MBH5334570.1"/>
    <property type="molecule type" value="Genomic_DNA"/>
</dbReference>
<keyword evidence="2" id="KW-1185">Reference proteome</keyword>
<dbReference type="RefSeq" id="WP_197988248.1">
    <property type="nucleotide sequence ID" value="NZ_JACYXC010000001.1"/>
</dbReference>
<dbReference type="SUPFAM" id="SSF63965">
    <property type="entry name" value="Precorrin-8X methylmutase CbiC/CobH"/>
    <property type="match status" value="1"/>
</dbReference>
<dbReference type="Proteomes" id="UP000807371">
    <property type="component" value="Unassembled WGS sequence"/>
</dbReference>
<comment type="caution">
    <text evidence="1">The sequence shown here is derived from an EMBL/GenBank/DDBJ whole genome shotgun (WGS) entry which is preliminary data.</text>
</comment>
<evidence type="ECO:0008006" key="3">
    <source>
        <dbReference type="Google" id="ProtNLM"/>
    </source>
</evidence>
<gene>
    <name evidence="1" type="ORF">IHE55_07045</name>
</gene>
<dbReference type="InterPro" id="IPR036588">
    <property type="entry name" value="CobH/CbiC_sf"/>
</dbReference>
<proteinExistence type="predicted"/>